<name>A0A0X8JCH3_ACTRD</name>
<gene>
    <name evidence="1" type="ORF">AXF14_00390</name>
</gene>
<dbReference type="Proteomes" id="UP000065220">
    <property type="component" value="Chromosome"/>
</dbReference>
<dbReference type="KEGG" id="ard:AXF14_00390"/>
<reference evidence="2" key="1">
    <citation type="submission" date="2016-02" db="EMBL/GenBank/DDBJ databases">
        <authorList>
            <person name="Holder M.E."/>
            <person name="Ajami N.J."/>
            <person name="Petrosino J.F."/>
        </authorList>
    </citation>
    <scope>NUCLEOTIDE SEQUENCE [LARGE SCALE GENOMIC DNA]</scope>
    <source>
        <strain evidence="2">CCUG 36733</strain>
    </source>
</reference>
<evidence type="ECO:0000313" key="2">
    <source>
        <dbReference type="Proteomes" id="UP000065220"/>
    </source>
</evidence>
<accession>A0A0X8JCH3</accession>
<protein>
    <submittedName>
        <fullName evidence="1">Uncharacterized protein</fullName>
    </submittedName>
</protein>
<keyword evidence="2" id="KW-1185">Reference proteome</keyword>
<organism evidence="1 2">
    <name type="scientific">Actinomyces radicidentis</name>
    <dbReference type="NCBI Taxonomy" id="111015"/>
    <lineage>
        <taxon>Bacteria</taxon>
        <taxon>Bacillati</taxon>
        <taxon>Actinomycetota</taxon>
        <taxon>Actinomycetes</taxon>
        <taxon>Actinomycetales</taxon>
        <taxon>Actinomycetaceae</taxon>
        <taxon>Actinomyces</taxon>
    </lineage>
</organism>
<evidence type="ECO:0000313" key="1">
    <source>
        <dbReference type="EMBL" id="AMD86349.1"/>
    </source>
</evidence>
<dbReference type="EMBL" id="CP014228">
    <property type="protein sequence ID" value="AMD86349.1"/>
    <property type="molecule type" value="Genomic_DNA"/>
</dbReference>
<proteinExistence type="predicted"/>
<dbReference type="AlphaFoldDB" id="A0A0X8JCH3"/>
<sequence length="80" mass="8602">MNEHITVQVVLSFGGGCLLVVPPSLPGFAWGWLRGWRTVGVLGQHSAGPLFGGLVALAPHRTKLAALDGCWWVVVWVGWL</sequence>